<dbReference type="GeneID" id="71999499"/>
<protein>
    <submittedName>
        <fullName evidence="1">Uncharacterized protein</fullName>
    </submittedName>
</protein>
<dbReference type="EMBL" id="JADCUA010000005">
    <property type="protein sequence ID" value="KAH9840001.1"/>
    <property type="molecule type" value="Genomic_DNA"/>
</dbReference>
<keyword evidence="2" id="KW-1185">Reference proteome</keyword>
<comment type="caution">
    <text evidence="1">The sequence shown here is derived from an EMBL/GenBank/DDBJ whole genome shotgun (WGS) entry which is preliminary data.</text>
</comment>
<dbReference type="Proteomes" id="UP000814176">
    <property type="component" value="Unassembled WGS sequence"/>
</dbReference>
<gene>
    <name evidence="1" type="ORF">C8Q71DRAFT_473266</name>
</gene>
<evidence type="ECO:0000313" key="2">
    <source>
        <dbReference type="Proteomes" id="UP000814176"/>
    </source>
</evidence>
<evidence type="ECO:0000313" key="1">
    <source>
        <dbReference type="EMBL" id="KAH9840001.1"/>
    </source>
</evidence>
<proteinExistence type="predicted"/>
<name>A0ABQ8KNW7_9APHY</name>
<accession>A0ABQ8KNW7</accession>
<reference evidence="1 2" key="1">
    <citation type="journal article" date="2021" name="Environ. Microbiol.">
        <title>Gene family expansions and transcriptome signatures uncover fungal adaptations to wood decay.</title>
        <authorList>
            <person name="Hage H."/>
            <person name="Miyauchi S."/>
            <person name="Viragh M."/>
            <person name="Drula E."/>
            <person name="Min B."/>
            <person name="Chaduli D."/>
            <person name="Navarro D."/>
            <person name="Favel A."/>
            <person name="Norest M."/>
            <person name="Lesage-Meessen L."/>
            <person name="Balint B."/>
            <person name="Merenyi Z."/>
            <person name="de Eugenio L."/>
            <person name="Morin E."/>
            <person name="Martinez A.T."/>
            <person name="Baldrian P."/>
            <person name="Stursova M."/>
            <person name="Martinez M.J."/>
            <person name="Novotny C."/>
            <person name="Magnuson J.K."/>
            <person name="Spatafora J.W."/>
            <person name="Maurice S."/>
            <person name="Pangilinan J."/>
            <person name="Andreopoulos W."/>
            <person name="LaButti K."/>
            <person name="Hundley H."/>
            <person name="Na H."/>
            <person name="Kuo A."/>
            <person name="Barry K."/>
            <person name="Lipzen A."/>
            <person name="Henrissat B."/>
            <person name="Riley R."/>
            <person name="Ahrendt S."/>
            <person name="Nagy L.G."/>
            <person name="Grigoriev I.V."/>
            <person name="Martin F."/>
            <person name="Rosso M.N."/>
        </authorList>
    </citation>
    <scope>NUCLEOTIDE SEQUENCE [LARGE SCALE GENOMIC DNA]</scope>
    <source>
        <strain evidence="1 2">CIRM-BRFM 1785</strain>
    </source>
</reference>
<dbReference type="RefSeq" id="XP_047781651.1">
    <property type="nucleotide sequence ID" value="XM_047918767.1"/>
</dbReference>
<sequence length="272" mass="31144">MLVVSRDVDEETVALPRPPARKVPHELNQRTQLLALRRLDKAHREAWNQIRPLLGSLPAPQLRILTNGRTCIARKLLYVFLSHRSKARPLCYKDQWNTDEVHCHLPHADLHPEFLRLRLHCRERAQCMTRSKALGAKKALHRGRRTSVQAVWEPSTTGFPRRYEKLVAPPPFAATEGYGRHRSLAGRVELRFRGTVPRRKVSSWAPSRYSCLGSIHGDTAHDEASEPSAYASAWRAACQRDVHSVGNVRLETRSPEREESGPLYSRHYAIIR</sequence>
<organism evidence="1 2">
    <name type="scientific">Rhodofomes roseus</name>
    <dbReference type="NCBI Taxonomy" id="34475"/>
    <lineage>
        <taxon>Eukaryota</taxon>
        <taxon>Fungi</taxon>
        <taxon>Dikarya</taxon>
        <taxon>Basidiomycota</taxon>
        <taxon>Agaricomycotina</taxon>
        <taxon>Agaricomycetes</taxon>
        <taxon>Polyporales</taxon>
        <taxon>Rhodofomes</taxon>
    </lineage>
</organism>